<proteinExistence type="predicted"/>
<feature type="compositionally biased region" description="Low complexity" evidence="1">
    <location>
        <begin position="23"/>
        <end position="37"/>
    </location>
</feature>
<feature type="compositionally biased region" description="Low complexity" evidence="1">
    <location>
        <begin position="1"/>
        <end position="15"/>
    </location>
</feature>
<reference evidence="2" key="1">
    <citation type="submission" date="2021-01" db="EMBL/GenBank/DDBJ databases">
        <authorList>
            <consortium name="Genoscope - CEA"/>
            <person name="William W."/>
        </authorList>
    </citation>
    <scope>NUCLEOTIDE SEQUENCE</scope>
</reference>
<dbReference type="AlphaFoldDB" id="A0A8S1RHV4"/>
<organism evidence="2 3">
    <name type="scientific">Paramecium sonneborni</name>
    <dbReference type="NCBI Taxonomy" id="65129"/>
    <lineage>
        <taxon>Eukaryota</taxon>
        <taxon>Sar</taxon>
        <taxon>Alveolata</taxon>
        <taxon>Ciliophora</taxon>
        <taxon>Intramacronucleata</taxon>
        <taxon>Oligohymenophorea</taxon>
        <taxon>Peniculida</taxon>
        <taxon>Parameciidae</taxon>
        <taxon>Paramecium</taxon>
    </lineage>
</organism>
<name>A0A8S1RHV4_9CILI</name>
<dbReference type="EMBL" id="CAJJDN010000182">
    <property type="protein sequence ID" value="CAD8128041.1"/>
    <property type="molecule type" value="Genomic_DNA"/>
</dbReference>
<evidence type="ECO:0000313" key="2">
    <source>
        <dbReference type="EMBL" id="CAD8128041.1"/>
    </source>
</evidence>
<comment type="caution">
    <text evidence="2">The sequence shown here is derived from an EMBL/GenBank/DDBJ whole genome shotgun (WGS) entry which is preliminary data.</text>
</comment>
<gene>
    <name evidence="2" type="ORF">PSON_ATCC_30995.1.T1820066</name>
</gene>
<accession>A0A8S1RHV4</accession>
<evidence type="ECO:0000313" key="3">
    <source>
        <dbReference type="Proteomes" id="UP000692954"/>
    </source>
</evidence>
<sequence length="102" mass="11783">MLNYNQSGPKSSQKRSSSKDQRSISNLQSSRQLQRRASQQNLVFKVVDCSTQDIENKNSKQQLDQLINGLNGLLGYELIMKKGKLDELFRQLNFFYTVILQI</sequence>
<dbReference type="Proteomes" id="UP000692954">
    <property type="component" value="Unassembled WGS sequence"/>
</dbReference>
<feature type="region of interest" description="Disordered" evidence="1">
    <location>
        <begin position="1"/>
        <end position="37"/>
    </location>
</feature>
<protein>
    <submittedName>
        <fullName evidence="2">Uncharacterized protein</fullName>
    </submittedName>
</protein>
<evidence type="ECO:0000256" key="1">
    <source>
        <dbReference type="SAM" id="MobiDB-lite"/>
    </source>
</evidence>
<keyword evidence="3" id="KW-1185">Reference proteome</keyword>